<dbReference type="SMART" id="SM00382">
    <property type="entry name" value="AAA"/>
    <property type="match status" value="1"/>
</dbReference>
<dbReference type="PANTHER" id="PTHR43581">
    <property type="entry name" value="ATP/GTP PHOSPHATASE"/>
    <property type="match status" value="1"/>
</dbReference>
<gene>
    <name evidence="2" type="ORF">MNBD_GAMMA12-2131</name>
</gene>
<dbReference type="Gene3D" id="3.40.50.300">
    <property type="entry name" value="P-loop containing nucleotide triphosphate hydrolases"/>
    <property type="match status" value="1"/>
</dbReference>
<dbReference type="Pfam" id="PF13476">
    <property type="entry name" value="AAA_23"/>
    <property type="match status" value="1"/>
</dbReference>
<protein>
    <recommendedName>
        <fullName evidence="1">AAA+ ATPase domain-containing protein</fullName>
    </recommendedName>
</protein>
<dbReference type="InterPro" id="IPR027417">
    <property type="entry name" value="P-loop_NTPase"/>
</dbReference>
<evidence type="ECO:0000259" key="1">
    <source>
        <dbReference type="SMART" id="SM00382"/>
    </source>
</evidence>
<reference evidence="2" key="1">
    <citation type="submission" date="2018-06" db="EMBL/GenBank/DDBJ databases">
        <authorList>
            <person name="Zhirakovskaya E."/>
        </authorList>
    </citation>
    <scope>NUCLEOTIDE SEQUENCE</scope>
</reference>
<dbReference type="GO" id="GO:0016887">
    <property type="term" value="F:ATP hydrolysis activity"/>
    <property type="evidence" value="ECO:0007669"/>
    <property type="project" value="InterPro"/>
</dbReference>
<dbReference type="InterPro" id="IPR003593">
    <property type="entry name" value="AAA+_ATPase"/>
</dbReference>
<evidence type="ECO:0000313" key="2">
    <source>
        <dbReference type="EMBL" id="VAW71803.1"/>
    </source>
</evidence>
<dbReference type="GO" id="GO:0005524">
    <property type="term" value="F:ATP binding"/>
    <property type="evidence" value="ECO:0007669"/>
    <property type="project" value="InterPro"/>
</dbReference>
<dbReference type="EMBL" id="UOFL01000030">
    <property type="protein sequence ID" value="VAW71803.1"/>
    <property type="molecule type" value="Genomic_DNA"/>
</dbReference>
<proteinExistence type="predicted"/>
<dbReference type="InterPro" id="IPR038729">
    <property type="entry name" value="Rad50/SbcC_AAA"/>
</dbReference>
<organism evidence="2">
    <name type="scientific">hydrothermal vent metagenome</name>
    <dbReference type="NCBI Taxonomy" id="652676"/>
    <lineage>
        <taxon>unclassified sequences</taxon>
        <taxon>metagenomes</taxon>
        <taxon>ecological metagenomes</taxon>
    </lineage>
</organism>
<dbReference type="InterPro" id="IPR003959">
    <property type="entry name" value="ATPase_AAA_core"/>
</dbReference>
<dbReference type="AlphaFoldDB" id="A0A3B0Y5X7"/>
<dbReference type="Pfam" id="PF13304">
    <property type="entry name" value="AAA_21"/>
    <property type="match status" value="1"/>
</dbReference>
<sequence length="391" mass="43939">MKVKSITISGIGGIKNLTIDFNDHMNFICGPNGIGKTTILECVAHSFSASSTNILKRNVLSDSGSFQSIVEIDGENQNSNVVIQDFDPEKQSNINGLRQYAKYLLSLKVTRTFQYQPLASVGKDSAKNENTNFQEAKSGVNINEVKNWFVNRYLYSAHKGALTEQQQHNLKLAKSCFSLLNSEFSFSSVRASSNEIMINTPNGEIYYEYLSSGFKSCLSILFGIIKDIEFRFKDPCINAGDFNGIILIDELELHLHPEWQGKIAKILTKVFPDVQFITATHSPHIIQDANPNEIIALENNDGNATRRKLDGGEFGFQGWTVEEVLTDVMGMSDTRTDKYHQVISGFEQAIQADNYKQATESYEQLDKLLHPDNHLRKLFKLELASVRETSE</sequence>
<accession>A0A3B0Y5X7</accession>
<dbReference type="InterPro" id="IPR051396">
    <property type="entry name" value="Bact_Antivir_Def_Nuclease"/>
</dbReference>
<feature type="domain" description="AAA+ ATPase" evidence="1">
    <location>
        <begin position="22"/>
        <end position="301"/>
    </location>
</feature>
<dbReference type="PANTHER" id="PTHR43581:SF2">
    <property type="entry name" value="EXCINUCLEASE ATPASE SUBUNIT"/>
    <property type="match status" value="1"/>
</dbReference>
<dbReference type="SUPFAM" id="SSF52540">
    <property type="entry name" value="P-loop containing nucleoside triphosphate hydrolases"/>
    <property type="match status" value="1"/>
</dbReference>
<name>A0A3B0Y5X7_9ZZZZ</name>